<dbReference type="PROSITE" id="PS00375">
    <property type="entry name" value="UDPGT"/>
    <property type="match status" value="1"/>
</dbReference>
<dbReference type="FunFam" id="3.40.50.2000:FF:000176">
    <property type="entry name" value="UDP glucuronosyltransferase 1 family, polypeptide A7"/>
    <property type="match status" value="1"/>
</dbReference>
<keyword evidence="10" id="KW-0325">Glycoprotein</keyword>
<sequence>MTHNTFIIPCLLSVVLFYTTHPKAKLFLSHGGSHGIYEGICNAVPMVMMPLFWDQPGNVDYMVARGVAAEAAAIELTPENQLEALNKFLKHTRAVLGGKVLVMPMDGSHWLSMKLLVQELVVRGHEVVVLVPATSLLIKSLVDYRVDIYPASYTKEDLDNTFNNLKDTIFIKQPSITDKVFVNIQIMTDFISVQAKGCESLLNNPELVGHLRGERFDVVLTDPYLPCGSILAESFSVPVVYFQRGLPCGLGEAATQCPSPPSYVPRSYSGNLDTMTFPQRVKNMVLYMMESVSCHIMYARFDEMASRYLEKDITYKDLISHGAIWLLRYDFTFLFPKPLMPNMVLIGGINCVEPAPLPADLQEFVDSSGDDGFIVFTLGSMVDTMPADLTKVFLDAFSKISQRVVWRHTGVLPDNVPKKVKIMKWLPQNDLLSHPKAKLFLSHGGSHGIYEGICNAVPMVIMPLFADQLDNVKYMVARGVASELVLLDLTTEKLLEALNKVLNDTSHKEKMVKLSAVHQDRAVKPLDLAVFWTEFVMRHKGADHLRPAAHRLNFLQYHSLDTICFLVAILMPIAFLVLKCGLFCACKCGVWVTKKKKKLL</sequence>
<dbReference type="InterPro" id="IPR050271">
    <property type="entry name" value="UDP-glycosyltransferase"/>
</dbReference>
<evidence type="ECO:0000256" key="12">
    <source>
        <dbReference type="SAM" id="Phobius"/>
    </source>
</evidence>
<evidence type="ECO:0000256" key="6">
    <source>
        <dbReference type="ARBA" id="ARBA00022692"/>
    </source>
</evidence>
<evidence type="ECO:0000256" key="3">
    <source>
        <dbReference type="ARBA" id="ARBA00012544"/>
    </source>
</evidence>
<feature type="chain" id="PRO_5040234789" description="glucuronosyltransferase" evidence="13">
    <location>
        <begin position="18"/>
        <end position="600"/>
    </location>
</feature>
<evidence type="ECO:0000313" key="15">
    <source>
        <dbReference type="Proteomes" id="UP001148018"/>
    </source>
</evidence>
<accession>A0A9Q0DNQ7</accession>
<organism evidence="14 15">
    <name type="scientific">Muraenolepis orangiensis</name>
    <name type="common">Patagonian moray cod</name>
    <dbReference type="NCBI Taxonomy" id="630683"/>
    <lineage>
        <taxon>Eukaryota</taxon>
        <taxon>Metazoa</taxon>
        <taxon>Chordata</taxon>
        <taxon>Craniata</taxon>
        <taxon>Vertebrata</taxon>
        <taxon>Euteleostomi</taxon>
        <taxon>Actinopterygii</taxon>
        <taxon>Neopterygii</taxon>
        <taxon>Teleostei</taxon>
        <taxon>Neoteleostei</taxon>
        <taxon>Acanthomorphata</taxon>
        <taxon>Zeiogadaria</taxon>
        <taxon>Gadariae</taxon>
        <taxon>Gadiformes</taxon>
        <taxon>Muraenolepidoidei</taxon>
        <taxon>Muraenolepididae</taxon>
        <taxon>Muraenolepis</taxon>
    </lineage>
</organism>
<dbReference type="EMBL" id="JANIIK010000113">
    <property type="protein sequence ID" value="KAJ3592095.1"/>
    <property type="molecule type" value="Genomic_DNA"/>
</dbReference>
<name>A0A9Q0DNQ7_9TELE</name>
<evidence type="ECO:0000256" key="9">
    <source>
        <dbReference type="ARBA" id="ARBA00023136"/>
    </source>
</evidence>
<feature type="signal peptide" evidence="13">
    <location>
        <begin position="1"/>
        <end position="17"/>
    </location>
</feature>
<evidence type="ECO:0000256" key="2">
    <source>
        <dbReference type="ARBA" id="ARBA00009995"/>
    </source>
</evidence>
<keyword evidence="5 11" id="KW-0808">Transferase</keyword>
<dbReference type="GO" id="GO:0015020">
    <property type="term" value="F:glucuronosyltransferase activity"/>
    <property type="evidence" value="ECO:0007669"/>
    <property type="project" value="UniProtKB-EC"/>
</dbReference>
<evidence type="ECO:0000256" key="4">
    <source>
        <dbReference type="ARBA" id="ARBA00022676"/>
    </source>
</evidence>
<dbReference type="AlphaFoldDB" id="A0A9Q0DNQ7"/>
<reference evidence="14" key="1">
    <citation type="submission" date="2022-07" db="EMBL/GenBank/DDBJ databases">
        <title>Chromosome-level genome of Muraenolepis orangiensis.</title>
        <authorList>
            <person name="Kim J."/>
        </authorList>
    </citation>
    <scope>NUCLEOTIDE SEQUENCE</scope>
    <source>
        <strain evidence="14">KU_S4_2022</strain>
        <tissue evidence="14">Muscle</tissue>
    </source>
</reference>
<dbReference type="InterPro" id="IPR035595">
    <property type="entry name" value="UDP_glycos_trans_CS"/>
</dbReference>
<dbReference type="OrthoDB" id="5835829at2759"/>
<dbReference type="SUPFAM" id="SSF53756">
    <property type="entry name" value="UDP-Glycosyltransferase/glycogen phosphorylase"/>
    <property type="match status" value="2"/>
</dbReference>
<evidence type="ECO:0000256" key="5">
    <source>
        <dbReference type="ARBA" id="ARBA00022679"/>
    </source>
</evidence>
<dbReference type="Pfam" id="PF00201">
    <property type="entry name" value="UDPGT"/>
    <property type="match status" value="2"/>
</dbReference>
<keyword evidence="9 12" id="KW-0472">Membrane</keyword>
<evidence type="ECO:0000313" key="14">
    <source>
        <dbReference type="EMBL" id="KAJ3592095.1"/>
    </source>
</evidence>
<dbReference type="EC" id="2.4.1.17" evidence="3"/>
<dbReference type="PANTHER" id="PTHR48043:SF161">
    <property type="entry name" value="UDP GLUCURONOSYLTRANSFERASE FAMILY 1 MEMBER A1"/>
    <property type="match status" value="1"/>
</dbReference>
<evidence type="ECO:0000256" key="7">
    <source>
        <dbReference type="ARBA" id="ARBA00022824"/>
    </source>
</evidence>
<evidence type="ECO:0000256" key="11">
    <source>
        <dbReference type="RuleBase" id="RU003718"/>
    </source>
</evidence>
<dbReference type="PANTHER" id="PTHR48043">
    <property type="entry name" value="EG:EG0003.4 PROTEIN-RELATED"/>
    <property type="match status" value="1"/>
</dbReference>
<dbReference type="GO" id="GO:0005789">
    <property type="term" value="C:endoplasmic reticulum membrane"/>
    <property type="evidence" value="ECO:0007669"/>
    <property type="project" value="UniProtKB-SubCell"/>
</dbReference>
<evidence type="ECO:0000256" key="13">
    <source>
        <dbReference type="SAM" id="SignalP"/>
    </source>
</evidence>
<keyword evidence="7" id="KW-0256">Endoplasmic reticulum</keyword>
<evidence type="ECO:0000256" key="8">
    <source>
        <dbReference type="ARBA" id="ARBA00022989"/>
    </source>
</evidence>
<dbReference type="Gene3D" id="3.40.50.2000">
    <property type="entry name" value="Glycogen Phosphorylase B"/>
    <property type="match status" value="3"/>
</dbReference>
<gene>
    <name evidence="14" type="ORF">NHX12_007224</name>
</gene>
<feature type="transmembrane region" description="Helical" evidence="12">
    <location>
        <begin position="565"/>
        <end position="592"/>
    </location>
</feature>
<dbReference type="CDD" id="cd03784">
    <property type="entry name" value="GT1_Gtf-like"/>
    <property type="match status" value="1"/>
</dbReference>
<keyword evidence="8 12" id="KW-1133">Transmembrane helix</keyword>
<comment type="subcellular location">
    <subcellularLocation>
        <location evidence="1">Endoplasmic reticulum membrane</location>
        <topology evidence="1">Single-pass membrane protein</topology>
    </subcellularLocation>
</comment>
<keyword evidence="6 12" id="KW-0812">Transmembrane</keyword>
<comment type="similarity">
    <text evidence="2 11">Belongs to the UDP-glycosyltransferase family.</text>
</comment>
<keyword evidence="4 11" id="KW-0328">Glycosyltransferase</keyword>
<keyword evidence="15" id="KW-1185">Reference proteome</keyword>
<dbReference type="FunFam" id="3.40.50.2000:FF:000001">
    <property type="entry name" value="UDP-glucuronosyltransferase"/>
    <property type="match status" value="1"/>
</dbReference>
<dbReference type="Proteomes" id="UP001148018">
    <property type="component" value="Unassembled WGS sequence"/>
</dbReference>
<proteinExistence type="inferred from homology"/>
<dbReference type="InterPro" id="IPR002213">
    <property type="entry name" value="UDP_glucos_trans"/>
</dbReference>
<keyword evidence="13" id="KW-0732">Signal</keyword>
<protein>
    <recommendedName>
        <fullName evidence="3">glucuronosyltransferase</fullName>
        <ecNumber evidence="3">2.4.1.17</ecNumber>
    </recommendedName>
</protein>
<evidence type="ECO:0000256" key="10">
    <source>
        <dbReference type="ARBA" id="ARBA00023180"/>
    </source>
</evidence>
<evidence type="ECO:0000256" key="1">
    <source>
        <dbReference type="ARBA" id="ARBA00004389"/>
    </source>
</evidence>
<comment type="caution">
    <text evidence="14">The sequence shown here is derived from an EMBL/GenBank/DDBJ whole genome shotgun (WGS) entry which is preliminary data.</text>
</comment>